<dbReference type="InterPro" id="IPR011009">
    <property type="entry name" value="Kinase-like_dom_sf"/>
</dbReference>
<organism evidence="2 3">
    <name type="scientific">Candidatus Merdiplasma excrementigallinarum</name>
    <dbReference type="NCBI Taxonomy" id="2840864"/>
    <lineage>
        <taxon>Bacteria</taxon>
        <taxon>Bacillati</taxon>
        <taxon>Bacillota</taxon>
        <taxon>Clostridia</taxon>
        <taxon>Lachnospirales</taxon>
        <taxon>Lachnospiraceae</taxon>
        <taxon>Lachnospiraceae incertae sedis</taxon>
        <taxon>Candidatus Merdiplasma</taxon>
    </lineage>
</organism>
<dbReference type="InterPro" id="IPR002575">
    <property type="entry name" value="Aminoglycoside_PTrfase"/>
</dbReference>
<evidence type="ECO:0000313" key="3">
    <source>
        <dbReference type="Proteomes" id="UP000886889"/>
    </source>
</evidence>
<accession>A0A9D1T7G2</accession>
<protein>
    <submittedName>
        <fullName evidence="2">Aminoglycoside phosphotransferase family protein</fullName>
    </submittedName>
</protein>
<sequence>MEGEIAEYCPFGSGHINDTYRLTYRTPQGERRSILQRMNRQVFQKPEELMENLMGVTSWLKKKIREQGGDPQRETINLVMGRDGKPYWVDASGDYWRMSLSIEHAFCYDQVEREEDFYESAVAFGNFQRLLADYPAHTLHETIPDFHNTVDRFHKLQRAIQADPLGRAAGVQKEISFALEREELAHVLCDQQERGELPLRVTHNDTKLNNVMIDEKTGRGICVIDLDTVMPGLAVNDFGDSIRFGASTAAEDERDLSKVSCDLRLYEVYVKGFMEGCGGALTDREMEMLPMGAILMTYECGIRFLTDYLEGDHYFKISREGQNLDRCRTQFCLVKDMEEKLPRMQSIVEQYRKTV</sequence>
<evidence type="ECO:0000259" key="1">
    <source>
        <dbReference type="Pfam" id="PF01636"/>
    </source>
</evidence>
<name>A0A9D1T7G2_9FIRM</name>
<comment type="caution">
    <text evidence="2">The sequence shown here is derived from an EMBL/GenBank/DDBJ whole genome shotgun (WGS) entry which is preliminary data.</text>
</comment>
<dbReference type="EMBL" id="DVOS01000022">
    <property type="protein sequence ID" value="HIV22689.1"/>
    <property type="molecule type" value="Genomic_DNA"/>
</dbReference>
<dbReference type="AlphaFoldDB" id="A0A9D1T7G2"/>
<proteinExistence type="predicted"/>
<evidence type="ECO:0000313" key="2">
    <source>
        <dbReference type="EMBL" id="HIV22689.1"/>
    </source>
</evidence>
<gene>
    <name evidence="2" type="ORF">IAC80_01990</name>
</gene>
<reference evidence="2" key="2">
    <citation type="journal article" date="2021" name="PeerJ">
        <title>Extensive microbial diversity within the chicken gut microbiome revealed by metagenomics and culture.</title>
        <authorList>
            <person name="Gilroy R."/>
            <person name="Ravi A."/>
            <person name="Getino M."/>
            <person name="Pursley I."/>
            <person name="Horton D.L."/>
            <person name="Alikhan N.F."/>
            <person name="Baker D."/>
            <person name="Gharbi K."/>
            <person name="Hall N."/>
            <person name="Watson M."/>
            <person name="Adriaenssens E.M."/>
            <person name="Foster-Nyarko E."/>
            <person name="Jarju S."/>
            <person name="Secka A."/>
            <person name="Antonio M."/>
            <person name="Oren A."/>
            <person name="Chaudhuri R.R."/>
            <person name="La Ragione R."/>
            <person name="Hildebrand F."/>
            <person name="Pallen M.J."/>
        </authorList>
    </citation>
    <scope>NUCLEOTIDE SEQUENCE</scope>
    <source>
        <strain evidence="2">ChiBcec6-7307</strain>
    </source>
</reference>
<dbReference type="Gene3D" id="3.90.1200.10">
    <property type="match status" value="1"/>
</dbReference>
<dbReference type="SUPFAM" id="SSF56112">
    <property type="entry name" value="Protein kinase-like (PK-like)"/>
    <property type="match status" value="1"/>
</dbReference>
<dbReference type="Pfam" id="PF01636">
    <property type="entry name" value="APH"/>
    <property type="match status" value="1"/>
</dbReference>
<dbReference type="Proteomes" id="UP000886889">
    <property type="component" value="Unassembled WGS sequence"/>
</dbReference>
<feature type="domain" description="Aminoglycoside phosphotransferase" evidence="1">
    <location>
        <begin position="115"/>
        <end position="245"/>
    </location>
</feature>
<reference evidence="2" key="1">
    <citation type="submission" date="2020-10" db="EMBL/GenBank/DDBJ databases">
        <authorList>
            <person name="Gilroy R."/>
        </authorList>
    </citation>
    <scope>NUCLEOTIDE SEQUENCE</scope>
    <source>
        <strain evidence="2">ChiBcec6-7307</strain>
    </source>
</reference>